<evidence type="ECO:0000313" key="2">
    <source>
        <dbReference type="Proteomes" id="UP000239757"/>
    </source>
</evidence>
<sequence length="108" mass="12058">MASLNCLGHARVIARAWVISPKGSSIGSMSALGESWVLAVSKRDPTKEKSKNEWDRVLIRPCPGSYKLEQRPFGAATWTYHLSSSQAIQRGYFNLSQPSVGRDIDWTY</sequence>
<protein>
    <submittedName>
        <fullName evidence="1">Uncharacterized protein</fullName>
    </submittedName>
</protein>
<dbReference type="EMBL" id="KZ666875">
    <property type="protein sequence ID" value="PPR93086.1"/>
    <property type="molecule type" value="Genomic_DNA"/>
</dbReference>
<name>A0A2P5WPR8_GOSBA</name>
<dbReference type="Proteomes" id="UP000239757">
    <property type="component" value="Unassembled WGS sequence"/>
</dbReference>
<organism evidence="1 2">
    <name type="scientific">Gossypium barbadense</name>
    <name type="common">Sea Island cotton</name>
    <name type="synonym">Hibiscus barbadensis</name>
    <dbReference type="NCBI Taxonomy" id="3634"/>
    <lineage>
        <taxon>Eukaryota</taxon>
        <taxon>Viridiplantae</taxon>
        <taxon>Streptophyta</taxon>
        <taxon>Embryophyta</taxon>
        <taxon>Tracheophyta</taxon>
        <taxon>Spermatophyta</taxon>
        <taxon>Magnoliopsida</taxon>
        <taxon>eudicotyledons</taxon>
        <taxon>Gunneridae</taxon>
        <taxon>Pentapetalae</taxon>
        <taxon>rosids</taxon>
        <taxon>malvids</taxon>
        <taxon>Malvales</taxon>
        <taxon>Malvaceae</taxon>
        <taxon>Malvoideae</taxon>
        <taxon>Gossypium</taxon>
    </lineage>
</organism>
<proteinExistence type="predicted"/>
<accession>A0A2P5WPR8</accession>
<reference evidence="1 2" key="1">
    <citation type="submission" date="2015-01" db="EMBL/GenBank/DDBJ databases">
        <title>Genome of allotetraploid Gossypium barbadense reveals genomic plasticity and fiber elongation in cotton evolution.</title>
        <authorList>
            <person name="Chen X."/>
            <person name="Liu X."/>
            <person name="Zhao B."/>
            <person name="Zheng H."/>
            <person name="Hu Y."/>
            <person name="Lu G."/>
            <person name="Yang C."/>
            <person name="Chen J."/>
            <person name="Shan C."/>
            <person name="Zhang L."/>
            <person name="Zhou Y."/>
            <person name="Wang L."/>
            <person name="Guo W."/>
            <person name="Bai Y."/>
            <person name="Ruan J."/>
            <person name="Shangguan X."/>
            <person name="Mao Y."/>
            <person name="Jiang J."/>
            <person name="Zhu Y."/>
            <person name="Lei J."/>
            <person name="Kang H."/>
            <person name="Chen S."/>
            <person name="He X."/>
            <person name="Wang R."/>
            <person name="Wang Y."/>
            <person name="Chen J."/>
            <person name="Wang L."/>
            <person name="Yu S."/>
            <person name="Wang B."/>
            <person name="Wei J."/>
            <person name="Song S."/>
            <person name="Lu X."/>
            <person name="Gao Z."/>
            <person name="Gu W."/>
            <person name="Deng X."/>
            <person name="Ma D."/>
            <person name="Wang S."/>
            <person name="Liang W."/>
            <person name="Fang L."/>
            <person name="Cai C."/>
            <person name="Zhu X."/>
            <person name="Zhou B."/>
            <person name="Zhang Y."/>
            <person name="Chen Z."/>
            <person name="Xu S."/>
            <person name="Zhu R."/>
            <person name="Wang S."/>
            <person name="Zhang T."/>
            <person name="Zhao G."/>
        </authorList>
    </citation>
    <scope>NUCLEOTIDE SEQUENCE [LARGE SCALE GENOMIC DNA]</scope>
    <source>
        <strain evidence="2">cv. Xinhai21</strain>
        <tissue evidence="1">Leaf</tissue>
    </source>
</reference>
<dbReference type="AlphaFoldDB" id="A0A2P5WPR8"/>
<gene>
    <name evidence="1" type="ORF">GOBAR_AA27586</name>
</gene>
<evidence type="ECO:0000313" key="1">
    <source>
        <dbReference type="EMBL" id="PPR93086.1"/>
    </source>
</evidence>